<gene>
    <name evidence="6" type="ORF">HK103_001490</name>
</gene>
<evidence type="ECO:0000259" key="5">
    <source>
        <dbReference type="PROSITE" id="PS50002"/>
    </source>
</evidence>
<organism evidence="6 7">
    <name type="scientific">Boothiomyces macroporosus</name>
    <dbReference type="NCBI Taxonomy" id="261099"/>
    <lineage>
        <taxon>Eukaryota</taxon>
        <taxon>Fungi</taxon>
        <taxon>Fungi incertae sedis</taxon>
        <taxon>Chytridiomycota</taxon>
        <taxon>Chytridiomycota incertae sedis</taxon>
        <taxon>Chytridiomycetes</taxon>
        <taxon>Rhizophydiales</taxon>
        <taxon>Terramycetaceae</taxon>
        <taxon>Boothiomyces</taxon>
    </lineage>
</organism>
<comment type="caution">
    <text evidence="6">The sequence shown here is derived from an EMBL/GenBank/DDBJ whole genome shotgun (WGS) entry which is preliminary data.</text>
</comment>
<keyword evidence="7" id="KW-1185">Reference proteome</keyword>
<proteinExistence type="predicted"/>
<keyword evidence="1 2" id="KW-0728">SH3 domain</keyword>
<evidence type="ECO:0000256" key="1">
    <source>
        <dbReference type="ARBA" id="ARBA00022443"/>
    </source>
</evidence>
<dbReference type="EMBL" id="JADGKB010000014">
    <property type="protein sequence ID" value="KAJ3259980.1"/>
    <property type="molecule type" value="Genomic_DNA"/>
</dbReference>
<sequence length="527" mass="59244">MLYSLLFTSVSGQASQTGSCISLKGSLQCPEYSAFYIESSTLFQNVSQFDDYLSNYATPRANVFLKDMFHCASWNEDEMRYPISFLCGFIVYASQANFGCNSNQNIPQLCKSSATAYVDTMNEIINNPKFCPNVTGLPQQYLNYTSNLGETSDCLIGFGKEKLLCGFQDINSAQAYCAVNKAERCCSSVSLPSSSSQVGLSSTAFTLLISAIVTMVILIGGGIFYICYRRNKKNDPYQHKAYKPGSSDTLVGSRPLDFYPYDNSMPYRSASVRSQKKQSYYSTAQRELPAYDEDKFPIHPPSPAQLSNNRKSSYRNDAPQNPLAVHTNRDTMNYNHRQTMREPAQYKDRQNRQTYQPRYATNEKRATVATNGRPETIQFREHRTPSPPKSNQTLIQPPSTELLASPNSPIIKLPAVYSNDSHSRSSSKRFNTMTSQRTTSTDPLPIKVAEQLALMKCEKPYDPEETDELSLALGDIIYVKLTFDDGWCQAINLTTKQDGFCPHVCLAPLYGQERASQLPQRTSRWIN</sequence>
<dbReference type="InterPro" id="IPR036028">
    <property type="entry name" value="SH3-like_dom_sf"/>
</dbReference>
<reference evidence="6" key="1">
    <citation type="submission" date="2020-05" db="EMBL/GenBank/DDBJ databases">
        <title>Phylogenomic resolution of chytrid fungi.</title>
        <authorList>
            <person name="Stajich J.E."/>
            <person name="Amses K."/>
            <person name="Simmons R."/>
            <person name="Seto K."/>
            <person name="Myers J."/>
            <person name="Bonds A."/>
            <person name="Quandt C.A."/>
            <person name="Barry K."/>
            <person name="Liu P."/>
            <person name="Grigoriev I."/>
            <person name="Longcore J.E."/>
            <person name="James T.Y."/>
        </authorList>
    </citation>
    <scope>NUCLEOTIDE SEQUENCE</scope>
    <source>
        <strain evidence="6">PLAUS21</strain>
    </source>
</reference>
<dbReference type="Gene3D" id="2.30.30.40">
    <property type="entry name" value="SH3 Domains"/>
    <property type="match status" value="1"/>
</dbReference>
<feature type="domain" description="SH3" evidence="5">
    <location>
        <begin position="450"/>
        <end position="511"/>
    </location>
</feature>
<dbReference type="Proteomes" id="UP001210925">
    <property type="component" value="Unassembled WGS sequence"/>
</dbReference>
<feature type="region of interest" description="Disordered" evidence="3">
    <location>
        <begin position="292"/>
        <end position="330"/>
    </location>
</feature>
<dbReference type="Pfam" id="PF14604">
    <property type="entry name" value="SH3_9"/>
    <property type="match status" value="1"/>
</dbReference>
<keyword evidence="4" id="KW-0472">Membrane</keyword>
<accession>A0AAD5Y9W0</accession>
<dbReference type="SMART" id="SM00326">
    <property type="entry name" value="SH3"/>
    <property type="match status" value="1"/>
</dbReference>
<evidence type="ECO:0000313" key="7">
    <source>
        <dbReference type="Proteomes" id="UP001210925"/>
    </source>
</evidence>
<evidence type="ECO:0000256" key="2">
    <source>
        <dbReference type="PROSITE-ProRule" id="PRU00192"/>
    </source>
</evidence>
<feature type="compositionally biased region" description="Polar residues" evidence="3">
    <location>
        <begin position="428"/>
        <end position="440"/>
    </location>
</feature>
<keyword evidence="4" id="KW-1133">Transmembrane helix</keyword>
<dbReference type="PROSITE" id="PS50002">
    <property type="entry name" value="SH3"/>
    <property type="match status" value="1"/>
</dbReference>
<evidence type="ECO:0000313" key="6">
    <source>
        <dbReference type="EMBL" id="KAJ3259980.1"/>
    </source>
</evidence>
<keyword evidence="4" id="KW-0812">Transmembrane</keyword>
<dbReference type="SUPFAM" id="SSF50044">
    <property type="entry name" value="SH3-domain"/>
    <property type="match status" value="1"/>
</dbReference>
<evidence type="ECO:0000256" key="3">
    <source>
        <dbReference type="SAM" id="MobiDB-lite"/>
    </source>
</evidence>
<dbReference type="InterPro" id="IPR001452">
    <property type="entry name" value="SH3_domain"/>
</dbReference>
<evidence type="ECO:0000256" key="4">
    <source>
        <dbReference type="SAM" id="Phobius"/>
    </source>
</evidence>
<name>A0AAD5Y9W0_9FUNG</name>
<feature type="transmembrane region" description="Helical" evidence="4">
    <location>
        <begin position="204"/>
        <end position="228"/>
    </location>
</feature>
<protein>
    <recommendedName>
        <fullName evidence="5">SH3 domain-containing protein</fullName>
    </recommendedName>
</protein>
<feature type="region of interest" description="Disordered" evidence="3">
    <location>
        <begin position="417"/>
        <end position="440"/>
    </location>
</feature>
<dbReference type="AlphaFoldDB" id="A0AAD5Y9W0"/>